<proteinExistence type="predicted"/>
<sequence length="366" mass="42106">MDISETQDESLLIARDEKEENIKTKRLLYKRLKFILIMLLILIGGVCCILTFIFLMWARQPFAQCSGIPSMHLDANMSQAIINFPDEAFGKLSINHLQFLGTHNSFHVEPSISFKDSFRYTHEPLLSQANRGVRHFELDSHYSYSTERWIPYHIALIDDKTNCGPCLSNCISQLKQWSDDNNNHTIIIVYLEPKTIFNARPFCRDGDDVHLFNKMESEVLSHISLHQIVVPQQIRGSFDTLNEAVLKRGWPSVESTRGKFLFVLNLWSENMHCRKLYINKKHPLFFMRIDDGGPDTAFVEMGSRGNKDSILESLKKNYFVRTAADSVESVNYGAQLLSTDFYHDYLPKTTVCNSVTAPKDCRVLNP</sequence>
<evidence type="ECO:0000256" key="1">
    <source>
        <dbReference type="SAM" id="Phobius"/>
    </source>
</evidence>
<dbReference type="SUPFAM" id="SSF51695">
    <property type="entry name" value="PLC-like phosphodiesterases"/>
    <property type="match status" value="1"/>
</dbReference>
<keyword evidence="1" id="KW-1133">Transmembrane helix</keyword>
<dbReference type="AlphaFoldDB" id="A0AAW2ZF75"/>
<dbReference type="InterPro" id="IPR032075">
    <property type="entry name" value="PI-PLC-C1"/>
</dbReference>
<keyword evidence="3" id="KW-1185">Reference proteome</keyword>
<feature type="transmembrane region" description="Helical" evidence="1">
    <location>
        <begin position="34"/>
        <end position="58"/>
    </location>
</feature>
<evidence type="ECO:0000313" key="2">
    <source>
        <dbReference type="EMBL" id="KAL0488029.1"/>
    </source>
</evidence>
<gene>
    <name evidence="2" type="ORF">AKO1_015224</name>
</gene>
<keyword evidence="1" id="KW-0472">Membrane</keyword>
<reference evidence="2 3" key="1">
    <citation type="submission" date="2024-03" db="EMBL/GenBank/DDBJ databases">
        <title>The Acrasis kona genome and developmental transcriptomes reveal deep origins of eukaryotic multicellular pathways.</title>
        <authorList>
            <person name="Sheikh S."/>
            <person name="Fu C.-J."/>
            <person name="Brown M.W."/>
            <person name="Baldauf S.L."/>
        </authorList>
    </citation>
    <scope>NUCLEOTIDE SEQUENCE [LARGE SCALE GENOMIC DNA]</scope>
    <source>
        <strain evidence="2 3">ATCC MYA-3509</strain>
    </source>
</reference>
<dbReference type="GO" id="GO:0008081">
    <property type="term" value="F:phosphoric diester hydrolase activity"/>
    <property type="evidence" value="ECO:0007669"/>
    <property type="project" value="InterPro"/>
</dbReference>
<dbReference type="Gene3D" id="3.20.20.190">
    <property type="entry name" value="Phosphatidylinositol (PI) phosphodiesterase"/>
    <property type="match status" value="1"/>
</dbReference>
<dbReference type="GO" id="GO:0006629">
    <property type="term" value="P:lipid metabolic process"/>
    <property type="evidence" value="ECO:0007669"/>
    <property type="project" value="InterPro"/>
</dbReference>
<protein>
    <submittedName>
        <fullName evidence="2">Phosphoinositide-specific phospholipase C</fullName>
    </submittedName>
</protein>
<name>A0AAW2ZF75_9EUKA</name>
<evidence type="ECO:0000313" key="3">
    <source>
        <dbReference type="Proteomes" id="UP001431209"/>
    </source>
</evidence>
<dbReference type="Pfam" id="PF16670">
    <property type="entry name" value="PI-PLC-C1"/>
    <property type="match status" value="1"/>
</dbReference>
<dbReference type="EMBL" id="JAOPGA020001392">
    <property type="protein sequence ID" value="KAL0488029.1"/>
    <property type="molecule type" value="Genomic_DNA"/>
</dbReference>
<accession>A0AAW2ZF75</accession>
<keyword evidence="1" id="KW-0812">Transmembrane</keyword>
<comment type="caution">
    <text evidence="2">The sequence shown here is derived from an EMBL/GenBank/DDBJ whole genome shotgun (WGS) entry which is preliminary data.</text>
</comment>
<dbReference type="InterPro" id="IPR017946">
    <property type="entry name" value="PLC-like_Pdiesterase_TIM-brl"/>
</dbReference>
<dbReference type="Proteomes" id="UP001431209">
    <property type="component" value="Unassembled WGS sequence"/>
</dbReference>
<organism evidence="2 3">
    <name type="scientific">Acrasis kona</name>
    <dbReference type="NCBI Taxonomy" id="1008807"/>
    <lineage>
        <taxon>Eukaryota</taxon>
        <taxon>Discoba</taxon>
        <taxon>Heterolobosea</taxon>
        <taxon>Tetramitia</taxon>
        <taxon>Eutetramitia</taxon>
        <taxon>Acrasidae</taxon>
        <taxon>Acrasis</taxon>
    </lineage>
</organism>